<name>A0ABT7XIZ9_9NEIS</name>
<accession>A0ABT7XIZ9</accession>
<evidence type="ECO:0000259" key="2">
    <source>
        <dbReference type="Pfam" id="PF00561"/>
    </source>
</evidence>
<comment type="caution">
    <text evidence="3">The sequence shown here is derived from an EMBL/GenBank/DDBJ whole genome shotgun (WGS) entry which is preliminary data.</text>
</comment>
<dbReference type="EMBL" id="JAUEDK010000003">
    <property type="protein sequence ID" value="MDN0073761.1"/>
    <property type="molecule type" value="Genomic_DNA"/>
</dbReference>
<reference evidence="3" key="1">
    <citation type="submission" date="2023-06" db="EMBL/GenBank/DDBJ databases">
        <authorList>
            <person name="Zhang S."/>
        </authorList>
    </citation>
    <scope>NUCLEOTIDE SEQUENCE</scope>
    <source>
        <strain evidence="3">SG2303</strain>
    </source>
</reference>
<gene>
    <name evidence="3" type="ORF">QU481_02485</name>
</gene>
<evidence type="ECO:0000256" key="1">
    <source>
        <dbReference type="ARBA" id="ARBA00022801"/>
    </source>
</evidence>
<keyword evidence="1 3" id="KW-0378">Hydrolase</keyword>
<evidence type="ECO:0000313" key="4">
    <source>
        <dbReference type="Proteomes" id="UP001168540"/>
    </source>
</evidence>
<proteinExistence type="predicted"/>
<dbReference type="SUPFAM" id="SSF53474">
    <property type="entry name" value="alpha/beta-Hydrolases"/>
    <property type="match status" value="1"/>
</dbReference>
<dbReference type="RefSeq" id="WP_289828302.1">
    <property type="nucleotide sequence ID" value="NZ_JAUEDK010000003.1"/>
</dbReference>
<dbReference type="PANTHER" id="PTHR43798:SF31">
    <property type="entry name" value="AB HYDROLASE SUPERFAMILY PROTEIN YCLE"/>
    <property type="match status" value="1"/>
</dbReference>
<dbReference type="PANTHER" id="PTHR43798">
    <property type="entry name" value="MONOACYLGLYCEROL LIPASE"/>
    <property type="match status" value="1"/>
</dbReference>
<organism evidence="3 4">
    <name type="scientific">Crenobacter oryzisoli</name>
    <dbReference type="NCBI Taxonomy" id="3056844"/>
    <lineage>
        <taxon>Bacteria</taxon>
        <taxon>Pseudomonadati</taxon>
        <taxon>Pseudomonadota</taxon>
        <taxon>Betaproteobacteria</taxon>
        <taxon>Neisseriales</taxon>
        <taxon>Neisseriaceae</taxon>
        <taxon>Crenobacter</taxon>
    </lineage>
</organism>
<sequence>MRNLLVLCIMVACLSGCQDFMSTLQGLFQSTPPHTPTEAMEVKRLKVNHTELSYVEDGEGDTVVFVHGASGDWRTWEGLRPFIAQKYHYIALSRRYHYPNSWADEGQHYSLTQHVEDVAAFIRRLDVGKVHLVGGSYGGRVAGYVALKYPELVRSVVMSDPDLIDPTTAQGVAALLDYQKDVAKSSAAAKAGDSWEASMRLYDAVLDDPGAFQHAPVVQQQRWLDNADTVPLMLAAKPPRPPSCEQLAALKVPALVMSGEKSRAVFKYSNKKLLDCLPKGTETAVVPDAPHLWYPVNPKAGAREILAFLAEH</sequence>
<dbReference type="GO" id="GO:0016787">
    <property type="term" value="F:hydrolase activity"/>
    <property type="evidence" value="ECO:0007669"/>
    <property type="project" value="UniProtKB-KW"/>
</dbReference>
<keyword evidence="4" id="KW-1185">Reference proteome</keyword>
<dbReference type="Pfam" id="PF00561">
    <property type="entry name" value="Abhydrolase_1"/>
    <property type="match status" value="1"/>
</dbReference>
<evidence type="ECO:0000313" key="3">
    <source>
        <dbReference type="EMBL" id="MDN0073761.1"/>
    </source>
</evidence>
<dbReference type="InterPro" id="IPR000073">
    <property type="entry name" value="AB_hydrolase_1"/>
</dbReference>
<dbReference type="Gene3D" id="3.40.50.1820">
    <property type="entry name" value="alpha/beta hydrolase"/>
    <property type="match status" value="1"/>
</dbReference>
<feature type="domain" description="AB hydrolase-1" evidence="2">
    <location>
        <begin position="62"/>
        <end position="296"/>
    </location>
</feature>
<dbReference type="InterPro" id="IPR029058">
    <property type="entry name" value="AB_hydrolase_fold"/>
</dbReference>
<protein>
    <submittedName>
        <fullName evidence="3">Alpha/beta hydrolase</fullName>
    </submittedName>
</protein>
<dbReference type="InterPro" id="IPR050266">
    <property type="entry name" value="AB_hydrolase_sf"/>
</dbReference>
<dbReference type="Proteomes" id="UP001168540">
    <property type="component" value="Unassembled WGS sequence"/>
</dbReference>